<evidence type="ECO:0000256" key="1">
    <source>
        <dbReference type="SAM" id="MobiDB-lite"/>
    </source>
</evidence>
<dbReference type="EMBL" id="FNLM01000034">
    <property type="protein sequence ID" value="SDU55989.1"/>
    <property type="molecule type" value="Genomic_DNA"/>
</dbReference>
<evidence type="ECO:0000313" key="2">
    <source>
        <dbReference type="EMBL" id="SDU55989.1"/>
    </source>
</evidence>
<dbReference type="AlphaFoldDB" id="A0A1H2JHT4"/>
<sequence length="75" mass="8402">MATLPDAGRRRCAISPSNVDLPAPLAPINEYVEAPSVRLRWSKTTVPSGQMNETSDSTMDDAWEDRDVDTRLLKW</sequence>
<evidence type="ECO:0000313" key="3">
    <source>
        <dbReference type="Proteomes" id="UP000183180"/>
    </source>
</evidence>
<proteinExistence type="predicted"/>
<protein>
    <submittedName>
        <fullName evidence="2">Uncharacterized protein</fullName>
    </submittedName>
</protein>
<dbReference type="Proteomes" id="UP000183180">
    <property type="component" value="Unassembled WGS sequence"/>
</dbReference>
<feature type="region of interest" description="Disordered" evidence="1">
    <location>
        <begin position="43"/>
        <end position="62"/>
    </location>
</feature>
<gene>
    <name evidence="2" type="ORF">SAMN04488548_1342147</name>
</gene>
<organism evidence="2 3">
    <name type="scientific">Gordonia westfalica</name>
    <dbReference type="NCBI Taxonomy" id="158898"/>
    <lineage>
        <taxon>Bacteria</taxon>
        <taxon>Bacillati</taxon>
        <taxon>Actinomycetota</taxon>
        <taxon>Actinomycetes</taxon>
        <taxon>Mycobacteriales</taxon>
        <taxon>Gordoniaceae</taxon>
        <taxon>Gordonia</taxon>
    </lineage>
</organism>
<reference evidence="2 3" key="1">
    <citation type="submission" date="2016-10" db="EMBL/GenBank/DDBJ databases">
        <authorList>
            <person name="de Groot N.N."/>
        </authorList>
    </citation>
    <scope>NUCLEOTIDE SEQUENCE [LARGE SCALE GENOMIC DNA]</scope>
    <source>
        <strain evidence="2 3">DSM 44215</strain>
    </source>
</reference>
<feature type="compositionally biased region" description="Polar residues" evidence="1">
    <location>
        <begin position="43"/>
        <end position="57"/>
    </location>
</feature>
<name>A0A1H2JHT4_9ACTN</name>
<dbReference type="STRING" id="158898.SAMN04488548_1342147"/>
<accession>A0A1H2JHT4</accession>